<evidence type="ECO:0000313" key="2">
    <source>
        <dbReference type="EMBL" id="UQC78286.1"/>
    </source>
</evidence>
<sequence>MKTLNYYHVYLSCCHLRFECKETEHLPWVVSANYLPGDNHTHKYLFPSPVSRPTEWKDEQRRPSSMAVDSKNLGNKNRPFLFTQVLVLSREVDSKQFGRPHEGSKPPMSDRSKSKQFQSLSSHLFLIKVTCCWTKCLVPRALSLGVRSITAAASALLCFRIKVNMLIWCLQGWSLQ</sequence>
<accession>A0A9Q8SJ38</accession>
<gene>
    <name evidence="2" type="ORF">CLUP02_03763</name>
</gene>
<evidence type="ECO:0000313" key="3">
    <source>
        <dbReference type="Proteomes" id="UP000830671"/>
    </source>
</evidence>
<dbReference type="GeneID" id="73337790"/>
<dbReference type="RefSeq" id="XP_049139923.1">
    <property type="nucleotide sequence ID" value="XM_049282780.1"/>
</dbReference>
<dbReference type="EMBL" id="CP019474">
    <property type="protein sequence ID" value="UQC78286.1"/>
    <property type="molecule type" value="Genomic_DNA"/>
</dbReference>
<dbReference type="AlphaFoldDB" id="A0A9Q8SJ38"/>
<reference evidence="2" key="1">
    <citation type="journal article" date="2021" name="Mol. Plant Microbe Interact.">
        <title>Complete Genome Sequence of the Plant-Pathogenic Fungus Colletotrichum lupini.</title>
        <authorList>
            <person name="Baroncelli R."/>
            <person name="Pensec F."/>
            <person name="Da Lio D."/>
            <person name="Boufleur T."/>
            <person name="Vicente I."/>
            <person name="Sarrocco S."/>
            <person name="Picot A."/>
            <person name="Baraldi E."/>
            <person name="Sukno S."/>
            <person name="Thon M."/>
            <person name="Le Floch G."/>
        </authorList>
    </citation>
    <scope>NUCLEOTIDE SEQUENCE</scope>
    <source>
        <strain evidence="2">IMI 504893</strain>
    </source>
</reference>
<dbReference type="KEGG" id="clup:CLUP02_03763"/>
<evidence type="ECO:0000256" key="1">
    <source>
        <dbReference type="SAM" id="MobiDB-lite"/>
    </source>
</evidence>
<feature type="region of interest" description="Disordered" evidence="1">
    <location>
        <begin position="52"/>
        <end position="72"/>
    </location>
</feature>
<dbReference type="Proteomes" id="UP000830671">
    <property type="component" value="Chromosome 2"/>
</dbReference>
<proteinExistence type="predicted"/>
<protein>
    <submittedName>
        <fullName evidence="2">Uncharacterized protein</fullName>
    </submittedName>
</protein>
<organism evidence="2 3">
    <name type="scientific">Colletotrichum lupini</name>
    <dbReference type="NCBI Taxonomy" id="145971"/>
    <lineage>
        <taxon>Eukaryota</taxon>
        <taxon>Fungi</taxon>
        <taxon>Dikarya</taxon>
        <taxon>Ascomycota</taxon>
        <taxon>Pezizomycotina</taxon>
        <taxon>Sordariomycetes</taxon>
        <taxon>Hypocreomycetidae</taxon>
        <taxon>Glomerellales</taxon>
        <taxon>Glomerellaceae</taxon>
        <taxon>Colletotrichum</taxon>
        <taxon>Colletotrichum acutatum species complex</taxon>
    </lineage>
</organism>
<keyword evidence="3" id="KW-1185">Reference proteome</keyword>
<name>A0A9Q8SJ38_9PEZI</name>